<dbReference type="Proteomes" id="UP001313282">
    <property type="component" value="Unassembled WGS sequence"/>
</dbReference>
<gene>
    <name evidence="2" type="ORF">TWF718_008680</name>
</gene>
<evidence type="ECO:0000313" key="2">
    <source>
        <dbReference type="EMBL" id="KAK6339258.1"/>
    </source>
</evidence>
<dbReference type="AlphaFoldDB" id="A0AAN8MUQ3"/>
<evidence type="ECO:0000313" key="3">
    <source>
        <dbReference type="Proteomes" id="UP001313282"/>
    </source>
</evidence>
<keyword evidence="1" id="KW-0732">Signal</keyword>
<dbReference type="EMBL" id="JAVHNR010000006">
    <property type="protein sequence ID" value="KAK6339258.1"/>
    <property type="molecule type" value="Genomic_DNA"/>
</dbReference>
<proteinExistence type="predicted"/>
<name>A0AAN8MUQ3_9PEZI</name>
<feature type="chain" id="PRO_5042976784" evidence="1">
    <location>
        <begin position="21"/>
        <end position="220"/>
    </location>
</feature>
<organism evidence="2 3">
    <name type="scientific">Orbilia javanica</name>
    <dbReference type="NCBI Taxonomy" id="47235"/>
    <lineage>
        <taxon>Eukaryota</taxon>
        <taxon>Fungi</taxon>
        <taxon>Dikarya</taxon>
        <taxon>Ascomycota</taxon>
        <taxon>Pezizomycotina</taxon>
        <taxon>Orbiliomycetes</taxon>
        <taxon>Orbiliales</taxon>
        <taxon>Orbiliaceae</taxon>
        <taxon>Orbilia</taxon>
    </lineage>
</organism>
<accession>A0AAN8MUQ3</accession>
<keyword evidence="3" id="KW-1185">Reference proteome</keyword>
<feature type="signal peptide" evidence="1">
    <location>
        <begin position="1"/>
        <end position="20"/>
    </location>
</feature>
<evidence type="ECO:0000256" key="1">
    <source>
        <dbReference type="SAM" id="SignalP"/>
    </source>
</evidence>
<protein>
    <submittedName>
        <fullName evidence="2">Uncharacterized protein</fullName>
    </submittedName>
</protein>
<sequence length="220" mass="23108">MKFSTILLTIFGFNALTALAIPAPIPAAAPAAAPAALLKKSESPQSNGIEPLTKRGDNYVDLVADVQVCIDAVVDINSKYAAQKPYTRTACQNWAGEVVIKIKALIEVISAYPSGCTFPPIDDCVNVFVQLVVTVFVQLQVFVDVGGLLGIILLTVDLLLSLLLGLCGDLLNVVISLCILIESRVQAGICGLIIQGCGGSLDSVYIQVIVQVLVQAGISL</sequence>
<reference evidence="2 3" key="1">
    <citation type="submission" date="2019-10" db="EMBL/GenBank/DDBJ databases">
        <authorList>
            <person name="Palmer J.M."/>
        </authorList>
    </citation>
    <scope>NUCLEOTIDE SEQUENCE [LARGE SCALE GENOMIC DNA]</scope>
    <source>
        <strain evidence="2 3">TWF718</strain>
    </source>
</reference>
<comment type="caution">
    <text evidence="2">The sequence shown here is derived from an EMBL/GenBank/DDBJ whole genome shotgun (WGS) entry which is preliminary data.</text>
</comment>